<dbReference type="InterPro" id="IPR036291">
    <property type="entry name" value="NAD(P)-bd_dom_sf"/>
</dbReference>
<dbReference type="Pfam" id="PF13561">
    <property type="entry name" value="adh_short_C2"/>
    <property type="match status" value="1"/>
</dbReference>
<dbReference type="PANTHER" id="PTHR24321:SF15">
    <property type="entry name" value="OXIDOREDUCTASE UCPA"/>
    <property type="match status" value="1"/>
</dbReference>
<comment type="caution">
    <text evidence="3">The sequence shown here is derived from an EMBL/GenBank/DDBJ whole genome shotgun (WGS) entry which is preliminary data.</text>
</comment>
<gene>
    <name evidence="3" type="ORF">GCM10022211_17290</name>
</gene>
<accession>A0ABP7S1X4</accession>
<evidence type="ECO:0000256" key="2">
    <source>
        <dbReference type="ARBA" id="ARBA00023002"/>
    </source>
</evidence>
<name>A0ABP7S1X4_9SPHN</name>
<dbReference type="RefSeq" id="WP_344709857.1">
    <property type="nucleotide sequence ID" value="NZ_BAAAZD010000002.1"/>
</dbReference>
<dbReference type="Proteomes" id="UP001501310">
    <property type="component" value="Unassembled WGS sequence"/>
</dbReference>
<dbReference type="SUPFAM" id="SSF51735">
    <property type="entry name" value="NAD(P)-binding Rossmann-fold domains"/>
    <property type="match status" value="1"/>
</dbReference>
<dbReference type="EMBL" id="BAAAZD010000002">
    <property type="protein sequence ID" value="GAA4005525.1"/>
    <property type="molecule type" value="Genomic_DNA"/>
</dbReference>
<proteinExistence type="inferred from homology"/>
<reference evidence="4" key="1">
    <citation type="journal article" date="2019" name="Int. J. Syst. Evol. Microbiol.">
        <title>The Global Catalogue of Microorganisms (GCM) 10K type strain sequencing project: providing services to taxonomists for standard genome sequencing and annotation.</title>
        <authorList>
            <consortium name="The Broad Institute Genomics Platform"/>
            <consortium name="The Broad Institute Genome Sequencing Center for Infectious Disease"/>
            <person name="Wu L."/>
            <person name="Ma J."/>
        </authorList>
    </citation>
    <scope>NUCLEOTIDE SEQUENCE [LARGE SCALE GENOMIC DNA]</scope>
    <source>
        <strain evidence="4">JCM 16603</strain>
    </source>
</reference>
<dbReference type="PANTHER" id="PTHR24321">
    <property type="entry name" value="DEHYDROGENASES, SHORT CHAIN"/>
    <property type="match status" value="1"/>
</dbReference>
<keyword evidence="2" id="KW-0560">Oxidoreductase</keyword>
<dbReference type="PRINTS" id="PR00081">
    <property type="entry name" value="GDHRDH"/>
</dbReference>
<protein>
    <submittedName>
        <fullName evidence="3">Glucose 1-dehydrogenase</fullName>
    </submittedName>
</protein>
<dbReference type="Gene3D" id="3.40.50.720">
    <property type="entry name" value="NAD(P)-binding Rossmann-like Domain"/>
    <property type="match status" value="1"/>
</dbReference>
<evidence type="ECO:0000313" key="4">
    <source>
        <dbReference type="Proteomes" id="UP001501310"/>
    </source>
</evidence>
<dbReference type="PRINTS" id="PR00080">
    <property type="entry name" value="SDRFAMILY"/>
</dbReference>
<sequence length="260" mass="27228">MRRLEGKFCIVTGAARGIGLAIARRFHDEGASLLLTDVDADTGIPAAEALGADFLLLDVREEEHWAELARLHPACDVLVNNAGITGFEHGPAAHDPENASLAEWHAVHRTNLDGAFLGCRYAIRAMKAKGDGSIINISSRSGLVGIPGAAAYASSKAAIRNHSKSVALYCAGQGWRIRCNSIHPAAILTPMWEAMIGVGPDRDAKMAAMVADTPLKRFGTPDEVAAMAAYLAADESAYVTGSEFHIDGGLLAGSAASPGD</sequence>
<evidence type="ECO:0000256" key="1">
    <source>
        <dbReference type="ARBA" id="ARBA00006484"/>
    </source>
</evidence>
<comment type="similarity">
    <text evidence="1">Belongs to the short-chain dehydrogenases/reductases (SDR) family.</text>
</comment>
<evidence type="ECO:0000313" key="3">
    <source>
        <dbReference type="EMBL" id="GAA4005525.1"/>
    </source>
</evidence>
<dbReference type="InterPro" id="IPR002347">
    <property type="entry name" value="SDR_fam"/>
</dbReference>
<keyword evidence="4" id="KW-1185">Reference proteome</keyword>
<organism evidence="3 4">
    <name type="scientific">Sphingomonas humi</name>
    <dbReference type="NCBI Taxonomy" id="335630"/>
    <lineage>
        <taxon>Bacteria</taxon>
        <taxon>Pseudomonadati</taxon>
        <taxon>Pseudomonadota</taxon>
        <taxon>Alphaproteobacteria</taxon>
        <taxon>Sphingomonadales</taxon>
        <taxon>Sphingomonadaceae</taxon>
        <taxon>Sphingomonas</taxon>
    </lineage>
</organism>